<dbReference type="CDD" id="cd03256">
    <property type="entry name" value="ABC_PhnC_transporter"/>
    <property type="match status" value="1"/>
</dbReference>
<dbReference type="GO" id="GO:0005524">
    <property type="term" value="F:ATP binding"/>
    <property type="evidence" value="ECO:0007669"/>
    <property type="project" value="UniProtKB-KW"/>
</dbReference>
<reference evidence="8" key="1">
    <citation type="submission" date="2022-10" db="EMBL/GenBank/DDBJ databases">
        <title>Characterization and whole genome sequencing of a new Roseateles species, isolated from fresh water.</title>
        <authorList>
            <person name="Guliayeva D.Y."/>
            <person name="Akhremchuk A.E."/>
            <person name="Sikolenko M.A."/>
            <person name="Valentovich L.N."/>
            <person name="Sidarenka A.V."/>
        </authorList>
    </citation>
    <scope>NUCLEOTIDE SEQUENCE</scope>
    <source>
        <strain evidence="8">BIM B-1768</strain>
    </source>
</reference>
<dbReference type="EMBL" id="CP104562">
    <property type="protein sequence ID" value="UXH76053.1"/>
    <property type="molecule type" value="Genomic_DNA"/>
</dbReference>
<dbReference type="Pfam" id="PF00005">
    <property type="entry name" value="ABC_tran"/>
    <property type="match status" value="1"/>
</dbReference>
<keyword evidence="1" id="KW-0813">Transport</keyword>
<keyword evidence="5" id="KW-1278">Translocase</keyword>
<keyword evidence="9" id="KW-1185">Reference proteome</keyword>
<name>A0ABY6AXN4_9BURK</name>
<dbReference type="InterPro" id="IPR027417">
    <property type="entry name" value="P-loop_NTPase"/>
</dbReference>
<gene>
    <name evidence="8" type="primary">phnC</name>
    <name evidence="8" type="ORF">N4261_13300</name>
</gene>
<proteinExistence type="predicted"/>
<dbReference type="PANTHER" id="PTHR43166:SF6">
    <property type="entry name" value="PHOSPHONATES IMPORT ATP-BINDING PROTEIN PHNC"/>
    <property type="match status" value="1"/>
</dbReference>
<dbReference type="InterPro" id="IPR003439">
    <property type="entry name" value="ABC_transporter-like_ATP-bd"/>
</dbReference>
<dbReference type="InterPro" id="IPR012693">
    <property type="entry name" value="ABC_transpr_PhnC"/>
</dbReference>
<evidence type="ECO:0000256" key="5">
    <source>
        <dbReference type="ARBA" id="ARBA00022967"/>
    </source>
</evidence>
<dbReference type="Proteomes" id="UP001064933">
    <property type="component" value="Chromosome"/>
</dbReference>
<evidence type="ECO:0000256" key="2">
    <source>
        <dbReference type="ARBA" id="ARBA00022475"/>
    </source>
</evidence>
<protein>
    <submittedName>
        <fullName evidence="8">Phosphonate ABC transporter ATP-binding protein</fullName>
    </submittedName>
</protein>
<keyword evidence="2" id="KW-1003">Cell membrane</keyword>
<dbReference type="PANTHER" id="PTHR43166">
    <property type="entry name" value="AMINO ACID IMPORT ATP-BINDING PROTEIN"/>
    <property type="match status" value="1"/>
</dbReference>
<organism evidence="8 9">
    <name type="scientific">Roseateles amylovorans</name>
    <dbReference type="NCBI Taxonomy" id="2978473"/>
    <lineage>
        <taxon>Bacteria</taxon>
        <taxon>Pseudomonadati</taxon>
        <taxon>Pseudomonadota</taxon>
        <taxon>Betaproteobacteria</taxon>
        <taxon>Burkholderiales</taxon>
        <taxon>Sphaerotilaceae</taxon>
        <taxon>Roseateles</taxon>
    </lineage>
</organism>
<evidence type="ECO:0000259" key="7">
    <source>
        <dbReference type="PROSITE" id="PS50893"/>
    </source>
</evidence>
<evidence type="ECO:0000256" key="6">
    <source>
        <dbReference type="ARBA" id="ARBA00023136"/>
    </source>
</evidence>
<dbReference type="InterPro" id="IPR003593">
    <property type="entry name" value="AAA+_ATPase"/>
</dbReference>
<accession>A0ABY6AXN4</accession>
<evidence type="ECO:0000313" key="8">
    <source>
        <dbReference type="EMBL" id="UXH76053.1"/>
    </source>
</evidence>
<dbReference type="InterPro" id="IPR017871">
    <property type="entry name" value="ABC_transporter-like_CS"/>
</dbReference>
<dbReference type="PROSITE" id="PS00211">
    <property type="entry name" value="ABC_TRANSPORTER_1"/>
    <property type="match status" value="1"/>
</dbReference>
<evidence type="ECO:0000256" key="4">
    <source>
        <dbReference type="ARBA" id="ARBA00022840"/>
    </source>
</evidence>
<evidence type="ECO:0000313" key="9">
    <source>
        <dbReference type="Proteomes" id="UP001064933"/>
    </source>
</evidence>
<evidence type="ECO:0000256" key="1">
    <source>
        <dbReference type="ARBA" id="ARBA00022448"/>
    </source>
</evidence>
<dbReference type="PROSITE" id="PS50893">
    <property type="entry name" value="ABC_TRANSPORTER_2"/>
    <property type="match status" value="1"/>
</dbReference>
<keyword evidence="4 8" id="KW-0067">ATP-binding</keyword>
<dbReference type="SMART" id="SM00382">
    <property type="entry name" value="AAA"/>
    <property type="match status" value="1"/>
</dbReference>
<dbReference type="InterPro" id="IPR050086">
    <property type="entry name" value="MetN_ABC_transporter-like"/>
</dbReference>
<keyword evidence="6" id="KW-0472">Membrane</keyword>
<dbReference type="NCBIfam" id="TIGR02315">
    <property type="entry name" value="ABC_phnC"/>
    <property type="match status" value="1"/>
</dbReference>
<evidence type="ECO:0000256" key="3">
    <source>
        <dbReference type="ARBA" id="ARBA00022741"/>
    </source>
</evidence>
<sequence>MPTMPAIAQDLAAATAAPRTMPTPTDCIVEVDHLRKTFGTEAALKGVSLRIGAGERVALLGASGSGKSTLMRCLCGLETAESGRVQVFGDTLQADGRLGPDIRRLRRSIGVVFQQFNLVGRLPVMTNVLAGLAAETPLWRCLSGRFTLAQRTRALEALDTIGLASQAFQRASTLSGGQQQRAAIARVLVQGARLLLADEPVASLDPESTRRVMEQLTQLNRDAGMTLIVSLHHVALARRYCDRVIALRHGELVYDGPSRALTSEFLRELYGSAADELEAEDAAIGSVLPRHSHPTSLAPMPSQEARIEPLMEPLMEPLIEPVIGAHLDPLHHDLPGVRLATRAA</sequence>
<feature type="domain" description="ABC transporter" evidence="7">
    <location>
        <begin position="29"/>
        <end position="274"/>
    </location>
</feature>
<keyword evidence="3" id="KW-0547">Nucleotide-binding</keyword>
<dbReference type="Gene3D" id="3.40.50.300">
    <property type="entry name" value="P-loop containing nucleotide triphosphate hydrolases"/>
    <property type="match status" value="1"/>
</dbReference>
<dbReference type="SUPFAM" id="SSF52540">
    <property type="entry name" value="P-loop containing nucleoside triphosphate hydrolases"/>
    <property type="match status" value="1"/>
</dbReference>